<dbReference type="InterPro" id="IPR011009">
    <property type="entry name" value="Kinase-like_dom_sf"/>
</dbReference>
<name>A0A200R9P5_MACCD</name>
<feature type="region of interest" description="Disordered" evidence="1">
    <location>
        <begin position="420"/>
        <end position="457"/>
    </location>
</feature>
<keyword evidence="3" id="KW-0808">Transferase</keyword>
<dbReference type="AlphaFoldDB" id="A0A200R9P5"/>
<dbReference type="OrthoDB" id="339325at2759"/>
<dbReference type="GO" id="GO:0004672">
    <property type="term" value="F:protein kinase activity"/>
    <property type="evidence" value="ECO:0007669"/>
    <property type="project" value="InterPro"/>
</dbReference>
<accession>A0A200R9P5</accession>
<evidence type="ECO:0000313" key="3">
    <source>
        <dbReference type="EMBL" id="OVA19431.1"/>
    </source>
</evidence>
<dbReference type="SUPFAM" id="SSF56112">
    <property type="entry name" value="Protein kinase-like (PK-like)"/>
    <property type="match status" value="1"/>
</dbReference>
<dbReference type="SMART" id="SM00220">
    <property type="entry name" value="S_TKc"/>
    <property type="match status" value="1"/>
</dbReference>
<feature type="region of interest" description="Disordered" evidence="1">
    <location>
        <begin position="25"/>
        <end position="58"/>
    </location>
</feature>
<dbReference type="PANTHER" id="PTHR23257">
    <property type="entry name" value="SERINE-THREONINE PROTEIN KINASE"/>
    <property type="match status" value="1"/>
</dbReference>
<dbReference type="GO" id="GO:0005737">
    <property type="term" value="C:cytoplasm"/>
    <property type="evidence" value="ECO:0007669"/>
    <property type="project" value="TreeGrafter"/>
</dbReference>
<proteinExistence type="predicted"/>
<dbReference type="Pfam" id="PF07714">
    <property type="entry name" value="PK_Tyr_Ser-Thr"/>
    <property type="match status" value="1"/>
</dbReference>
<dbReference type="GO" id="GO:0005524">
    <property type="term" value="F:ATP binding"/>
    <property type="evidence" value="ECO:0007669"/>
    <property type="project" value="InterPro"/>
</dbReference>
<evidence type="ECO:0000313" key="4">
    <source>
        <dbReference type="Proteomes" id="UP000195402"/>
    </source>
</evidence>
<dbReference type="PROSITE" id="PS50011">
    <property type="entry name" value="PROTEIN_KINASE_DOM"/>
    <property type="match status" value="1"/>
</dbReference>
<dbReference type="Gene3D" id="1.10.510.10">
    <property type="entry name" value="Transferase(Phosphotransferase) domain 1"/>
    <property type="match status" value="1"/>
</dbReference>
<gene>
    <name evidence="3" type="ORF">BVC80_9057g2</name>
</gene>
<feature type="compositionally biased region" description="Basic and acidic residues" evidence="1">
    <location>
        <begin position="427"/>
        <end position="443"/>
    </location>
</feature>
<keyword evidence="3" id="KW-0418">Kinase</keyword>
<feature type="domain" description="Protein kinase" evidence="2">
    <location>
        <begin position="61"/>
        <end position="457"/>
    </location>
</feature>
<protein>
    <submittedName>
        <fullName evidence="3">Protein kinase domain</fullName>
    </submittedName>
</protein>
<sequence length="457" mass="51701">MTNPRETTWTVEIPIKTIQPNHEIKEKLLKDKLRSTPSGTSPPPPPPPPPPLVPNLDEKRCHGLTKSGFGPRTVMILCDADLDVGWRLFSVKAVSPDSGLLFSKASMNCQKGTEFCCTNCRSHTTMQNDADLDEGWRLFSGIAASPDSRLLLSKAVAIFHIFGQEVAELLLVAMSSDHQGLLLPRGSFFKTLHKNSQSLDIRRRLKMALDVVRGRNYLHHRNPPIVHRHRDLKSTNLLLDRNWTVKVGDFGLSKWKHATFVTANSGRGTPQWMAPEVLRNEPSNEKSDVFSFVVILWELMTESIPWTNLNPYRLQDPSRSSAEDGECRRALRLSNQMGYRIEALQNVILEGDTEVFQKNFKFVDWKNFDTMNMTRVLLPTNQFLLNSSKCKCKIILNVGNKALFMLLVIWTAGEEFTAAGRRRKGRRSEVGRPPESRSPERRLPVAGVEVAGRRSPE</sequence>
<evidence type="ECO:0000259" key="2">
    <source>
        <dbReference type="PROSITE" id="PS50011"/>
    </source>
</evidence>
<feature type="compositionally biased region" description="Pro residues" evidence="1">
    <location>
        <begin position="40"/>
        <end position="53"/>
    </location>
</feature>
<feature type="compositionally biased region" description="Basic and acidic residues" evidence="1">
    <location>
        <begin position="25"/>
        <end position="34"/>
    </location>
</feature>
<dbReference type="InParanoid" id="A0A200R9P5"/>
<organism evidence="3 4">
    <name type="scientific">Macleaya cordata</name>
    <name type="common">Five-seeded plume-poppy</name>
    <name type="synonym">Bocconia cordata</name>
    <dbReference type="NCBI Taxonomy" id="56857"/>
    <lineage>
        <taxon>Eukaryota</taxon>
        <taxon>Viridiplantae</taxon>
        <taxon>Streptophyta</taxon>
        <taxon>Embryophyta</taxon>
        <taxon>Tracheophyta</taxon>
        <taxon>Spermatophyta</taxon>
        <taxon>Magnoliopsida</taxon>
        <taxon>Ranunculales</taxon>
        <taxon>Papaveraceae</taxon>
        <taxon>Papaveroideae</taxon>
        <taxon>Macleaya</taxon>
    </lineage>
</organism>
<dbReference type="STRING" id="56857.A0A200R9P5"/>
<dbReference type="Proteomes" id="UP000195402">
    <property type="component" value="Unassembled WGS sequence"/>
</dbReference>
<dbReference type="PANTHER" id="PTHR23257:SF878">
    <property type="entry name" value="PAS DOMAIN-CONTAINING PROTEIN TYROSINE KINASE FAMILY PROTEIN"/>
    <property type="match status" value="1"/>
</dbReference>
<comment type="caution">
    <text evidence="3">The sequence shown here is derived from an EMBL/GenBank/DDBJ whole genome shotgun (WGS) entry which is preliminary data.</text>
</comment>
<reference evidence="3 4" key="1">
    <citation type="journal article" date="2017" name="Mol. Plant">
        <title>The Genome of Medicinal Plant Macleaya cordata Provides New Insights into Benzylisoquinoline Alkaloids Metabolism.</title>
        <authorList>
            <person name="Liu X."/>
            <person name="Liu Y."/>
            <person name="Huang P."/>
            <person name="Ma Y."/>
            <person name="Qing Z."/>
            <person name="Tang Q."/>
            <person name="Cao H."/>
            <person name="Cheng P."/>
            <person name="Zheng Y."/>
            <person name="Yuan Z."/>
            <person name="Zhou Y."/>
            <person name="Liu J."/>
            <person name="Tang Z."/>
            <person name="Zhuo Y."/>
            <person name="Zhang Y."/>
            <person name="Yu L."/>
            <person name="Huang J."/>
            <person name="Yang P."/>
            <person name="Peng Q."/>
            <person name="Zhang J."/>
            <person name="Jiang W."/>
            <person name="Zhang Z."/>
            <person name="Lin K."/>
            <person name="Ro D.K."/>
            <person name="Chen X."/>
            <person name="Xiong X."/>
            <person name="Shang Y."/>
            <person name="Huang S."/>
            <person name="Zeng J."/>
        </authorList>
    </citation>
    <scope>NUCLEOTIDE SEQUENCE [LARGE SCALE GENOMIC DNA]</scope>
    <source>
        <strain evidence="4">cv. BLH2017</strain>
        <tissue evidence="3">Root</tissue>
    </source>
</reference>
<dbReference type="EMBL" id="MVGT01000186">
    <property type="protein sequence ID" value="OVA19431.1"/>
    <property type="molecule type" value="Genomic_DNA"/>
</dbReference>
<keyword evidence="4" id="KW-1185">Reference proteome</keyword>
<dbReference type="InterPro" id="IPR000719">
    <property type="entry name" value="Prot_kinase_dom"/>
</dbReference>
<evidence type="ECO:0000256" key="1">
    <source>
        <dbReference type="SAM" id="MobiDB-lite"/>
    </source>
</evidence>
<dbReference type="InterPro" id="IPR050167">
    <property type="entry name" value="Ser_Thr_protein_kinase"/>
</dbReference>
<dbReference type="InterPro" id="IPR001245">
    <property type="entry name" value="Ser-Thr/Tyr_kinase_cat_dom"/>
</dbReference>
<dbReference type="GO" id="GO:0007165">
    <property type="term" value="P:signal transduction"/>
    <property type="evidence" value="ECO:0007669"/>
    <property type="project" value="TreeGrafter"/>
</dbReference>